<evidence type="ECO:0000313" key="1">
    <source>
        <dbReference type="EMBL" id="RZC54674.1"/>
    </source>
</evidence>
<reference evidence="1 2" key="1">
    <citation type="journal article" date="2018" name="Science">
        <title>The opium poppy genome and morphinan production.</title>
        <authorList>
            <person name="Guo L."/>
            <person name="Winzer T."/>
            <person name="Yang X."/>
            <person name="Li Y."/>
            <person name="Ning Z."/>
            <person name="He Z."/>
            <person name="Teodor R."/>
            <person name="Lu Y."/>
            <person name="Bowser T.A."/>
            <person name="Graham I.A."/>
            <person name="Ye K."/>
        </authorList>
    </citation>
    <scope>NUCLEOTIDE SEQUENCE [LARGE SCALE GENOMIC DNA]</scope>
    <source>
        <strain evidence="2">cv. HN1</strain>
        <tissue evidence="1">Leaves</tissue>
    </source>
</reference>
<dbReference type="EMBL" id="CM010717">
    <property type="protein sequence ID" value="RZC54674.1"/>
    <property type="molecule type" value="Genomic_DNA"/>
</dbReference>
<keyword evidence="2" id="KW-1185">Reference proteome</keyword>
<sequence length="66" mass="7377">MYGDRGRCGFVREQYNAAAAGYTAHESVKGLGFGVIYHYKVWVGRIPFGICLSVLKDDDMVKTEDD</sequence>
<protein>
    <submittedName>
        <fullName evidence="1">Uncharacterized protein</fullName>
    </submittedName>
</protein>
<name>A0A4Y7J0L2_PAPSO</name>
<dbReference type="Proteomes" id="UP000316621">
    <property type="component" value="Chromosome 3"/>
</dbReference>
<organism evidence="1 2">
    <name type="scientific">Papaver somniferum</name>
    <name type="common">Opium poppy</name>
    <dbReference type="NCBI Taxonomy" id="3469"/>
    <lineage>
        <taxon>Eukaryota</taxon>
        <taxon>Viridiplantae</taxon>
        <taxon>Streptophyta</taxon>
        <taxon>Embryophyta</taxon>
        <taxon>Tracheophyta</taxon>
        <taxon>Spermatophyta</taxon>
        <taxon>Magnoliopsida</taxon>
        <taxon>Ranunculales</taxon>
        <taxon>Papaveraceae</taxon>
        <taxon>Papaveroideae</taxon>
        <taxon>Papaver</taxon>
    </lineage>
</organism>
<dbReference type="Gramene" id="RZC54674">
    <property type="protein sequence ID" value="RZC54674"/>
    <property type="gene ID" value="C5167_013528"/>
</dbReference>
<gene>
    <name evidence="1" type="ORF">C5167_013528</name>
</gene>
<accession>A0A4Y7J0L2</accession>
<dbReference type="AlphaFoldDB" id="A0A4Y7J0L2"/>
<evidence type="ECO:0000313" key="2">
    <source>
        <dbReference type="Proteomes" id="UP000316621"/>
    </source>
</evidence>
<proteinExistence type="predicted"/>